<dbReference type="InterPro" id="IPR052079">
    <property type="entry name" value="E3_ligase/Copine_domain"/>
</dbReference>
<dbReference type="EMBL" id="SDRB02011803">
    <property type="protein sequence ID" value="THG00070.1"/>
    <property type="molecule type" value="Genomic_DNA"/>
</dbReference>
<dbReference type="Pfam" id="PF07002">
    <property type="entry name" value="Copine"/>
    <property type="match status" value="1"/>
</dbReference>
<comment type="caution">
    <text evidence="2">The sequence shown here is derived from an EMBL/GenBank/DDBJ whole genome shotgun (WGS) entry which is preliminary data.</text>
</comment>
<evidence type="ECO:0000313" key="3">
    <source>
        <dbReference type="Proteomes" id="UP000306102"/>
    </source>
</evidence>
<evidence type="ECO:0000259" key="1">
    <source>
        <dbReference type="Pfam" id="PF07002"/>
    </source>
</evidence>
<dbReference type="PANTHER" id="PTHR45751">
    <property type="entry name" value="COPINE FAMILY PROTEIN 1"/>
    <property type="match status" value="1"/>
</dbReference>
<dbReference type="InterPro" id="IPR010734">
    <property type="entry name" value="Copine_C"/>
</dbReference>
<dbReference type="GO" id="GO:0004842">
    <property type="term" value="F:ubiquitin-protein transferase activity"/>
    <property type="evidence" value="ECO:0007669"/>
    <property type="project" value="TreeGrafter"/>
</dbReference>
<reference evidence="2 3" key="1">
    <citation type="journal article" date="2018" name="Proc. Natl. Acad. Sci. U.S.A.">
        <title>Draft genome sequence of Camellia sinensis var. sinensis provides insights into the evolution of the tea genome and tea quality.</title>
        <authorList>
            <person name="Wei C."/>
            <person name="Yang H."/>
            <person name="Wang S."/>
            <person name="Zhao J."/>
            <person name="Liu C."/>
            <person name="Gao L."/>
            <person name="Xia E."/>
            <person name="Lu Y."/>
            <person name="Tai Y."/>
            <person name="She G."/>
            <person name="Sun J."/>
            <person name="Cao H."/>
            <person name="Tong W."/>
            <person name="Gao Q."/>
            <person name="Li Y."/>
            <person name="Deng W."/>
            <person name="Jiang X."/>
            <person name="Wang W."/>
            <person name="Chen Q."/>
            <person name="Zhang S."/>
            <person name="Li H."/>
            <person name="Wu J."/>
            <person name="Wang P."/>
            <person name="Li P."/>
            <person name="Shi C."/>
            <person name="Zheng F."/>
            <person name="Jian J."/>
            <person name="Huang B."/>
            <person name="Shan D."/>
            <person name="Shi M."/>
            <person name="Fang C."/>
            <person name="Yue Y."/>
            <person name="Li F."/>
            <person name="Li D."/>
            <person name="Wei S."/>
            <person name="Han B."/>
            <person name="Jiang C."/>
            <person name="Yin Y."/>
            <person name="Xia T."/>
            <person name="Zhang Z."/>
            <person name="Bennetzen J.L."/>
            <person name="Zhao S."/>
            <person name="Wan X."/>
        </authorList>
    </citation>
    <scope>NUCLEOTIDE SEQUENCE [LARGE SCALE GENOMIC DNA]</scope>
    <source>
        <strain evidence="3">cv. Shuchazao</strain>
        <tissue evidence="2">Leaf</tissue>
    </source>
</reference>
<protein>
    <recommendedName>
        <fullName evidence="1">Copine C-terminal domain-containing protein</fullName>
    </recommendedName>
</protein>
<organism evidence="2 3">
    <name type="scientific">Camellia sinensis var. sinensis</name>
    <name type="common">China tea</name>
    <dbReference type="NCBI Taxonomy" id="542762"/>
    <lineage>
        <taxon>Eukaryota</taxon>
        <taxon>Viridiplantae</taxon>
        <taxon>Streptophyta</taxon>
        <taxon>Embryophyta</taxon>
        <taxon>Tracheophyta</taxon>
        <taxon>Spermatophyta</taxon>
        <taxon>Magnoliopsida</taxon>
        <taxon>eudicotyledons</taxon>
        <taxon>Gunneridae</taxon>
        <taxon>Pentapetalae</taxon>
        <taxon>asterids</taxon>
        <taxon>Ericales</taxon>
        <taxon>Theaceae</taxon>
        <taxon>Camellia</taxon>
    </lineage>
</organism>
<feature type="domain" description="Copine C-terminal" evidence="1">
    <location>
        <begin position="99"/>
        <end position="134"/>
    </location>
</feature>
<sequence>MSIEVGRHWLWNSCNRPTKFTSFLTGYDILSQGFKKRPQPLHNAHYVTVFVVTATHYGHFCTVIEIHRCVGRSGCRSGRNGAVTTVTGAKGSFDPSPLEEETIDAIVNAREYPSTIIVVGVGDGPWDTMKNILGHRFVRNCKNFQASINRSLADN</sequence>
<name>A0A4S4DBU8_CAMSN</name>
<accession>A0A4S4DBU8</accession>
<dbReference type="AlphaFoldDB" id="A0A4S4DBU8"/>
<dbReference type="GO" id="GO:0016567">
    <property type="term" value="P:protein ubiquitination"/>
    <property type="evidence" value="ECO:0007669"/>
    <property type="project" value="TreeGrafter"/>
</dbReference>
<dbReference type="STRING" id="542762.A0A4S4DBU8"/>
<proteinExistence type="predicted"/>
<dbReference type="Proteomes" id="UP000306102">
    <property type="component" value="Unassembled WGS sequence"/>
</dbReference>
<gene>
    <name evidence="2" type="ORF">TEA_018131</name>
</gene>
<keyword evidence="3" id="KW-1185">Reference proteome</keyword>
<dbReference type="GO" id="GO:0005634">
    <property type="term" value="C:nucleus"/>
    <property type="evidence" value="ECO:0007669"/>
    <property type="project" value="TreeGrafter"/>
</dbReference>
<dbReference type="PANTHER" id="PTHR45751:SF29">
    <property type="entry name" value="E3 UBIQUITIN-PROTEIN LIGASE RGLG2"/>
    <property type="match status" value="1"/>
</dbReference>
<evidence type="ECO:0000313" key="2">
    <source>
        <dbReference type="EMBL" id="THG00070.1"/>
    </source>
</evidence>